<feature type="region of interest" description="Disordered" evidence="6">
    <location>
        <begin position="787"/>
        <end position="904"/>
    </location>
</feature>
<comment type="cofactor">
    <cofactor evidence="2">
        <name>Mg(2+)</name>
        <dbReference type="ChEBI" id="CHEBI:18420"/>
    </cofactor>
</comment>
<dbReference type="CDD" id="cd05402">
    <property type="entry name" value="NT_PAP_TUTase"/>
    <property type="match status" value="1"/>
</dbReference>
<feature type="compositionally biased region" description="Low complexity" evidence="6">
    <location>
        <begin position="1119"/>
        <end position="1131"/>
    </location>
</feature>
<evidence type="ECO:0000256" key="5">
    <source>
        <dbReference type="ARBA" id="ARBA00022842"/>
    </source>
</evidence>
<proteinExistence type="predicted"/>
<dbReference type="InterPro" id="IPR002058">
    <property type="entry name" value="PAP_assoc"/>
</dbReference>
<feature type="compositionally biased region" description="Low complexity" evidence="6">
    <location>
        <begin position="841"/>
        <end position="859"/>
    </location>
</feature>
<accession>A0A5N6KW07</accession>
<evidence type="ECO:0000259" key="7">
    <source>
        <dbReference type="PROSITE" id="PS51263"/>
    </source>
</evidence>
<evidence type="ECO:0000256" key="6">
    <source>
        <dbReference type="SAM" id="MobiDB-lite"/>
    </source>
</evidence>
<dbReference type="InterPro" id="IPR043519">
    <property type="entry name" value="NT_sf"/>
</dbReference>
<evidence type="ECO:0000256" key="1">
    <source>
        <dbReference type="ARBA" id="ARBA00001936"/>
    </source>
</evidence>
<keyword evidence="5" id="KW-0460">Magnesium</keyword>
<dbReference type="GO" id="GO:0003779">
    <property type="term" value="F:actin binding"/>
    <property type="evidence" value="ECO:0007669"/>
    <property type="project" value="InterPro"/>
</dbReference>
<feature type="compositionally biased region" description="Low complexity" evidence="6">
    <location>
        <begin position="1273"/>
        <end position="1286"/>
    </location>
</feature>
<evidence type="ECO:0000256" key="3">
    <source>
        <dbReference type="ARBA" id="ARBA00022679"/>
    </source>
</evidence>
<feature type="region of interest" description="Disordered" evidence="6">
    <location>
        <begin position="682"/>
        <end position="738"/>
    </location>
</feature>
<dbReference type="PROSITE" id="PS51263">
    <property type="entry name" value="ADF_H"/>
    <property type="match status" value="1"/>
</dbReference>
<dbReference type="Gene3D" id="1.10.1410.10">
    <property type="match status" value="1"/>
</dbReference>
<comment type="caution">
    <text evidence="8">The sequence shown here is derived from an EMBL/GenBank/DDBJ whole genome shotgun (WGS) entry which is preliminary data.</text>
</comment>
<dbReference type="Proteomes" id="UP000327013">
    <property type="component" value="Unassembled WGS sequence"/>
</dbReference>
<dbReference type="SUPFAM" id="SSF81301">
    <property type="entry name" value="Nucleotidyltransferase"/>
    <property type="match status" value="1"/>
</dbReference>
<feature type="compositionally biased region" description="Polar residues" evidence="6">
    <location>
        <begin position="871"/>
        <end position="891"/>
    </location>
</feature>
<dbReference type="Pfam" id="PF03828">
    <property type="entry name" value="PAP_assoc"/>
    <property type="match status" value="1"/>
</dbReference>
<dbReference type="Gene3D" id="3.30.460.10">
    <property type="entry name" value="Beta Polymerase, domain 2"/>
    <property type="match status" value="1"/>
</dbReference>
<feature type="compositionally biased region" description="Polar residues" evidence="6">
    <location>
        <begin position="201"/>
        <end position="218"/>
    </location>
</feature>
<dbReference type="Pfam" id="PF22600">
    <property type="entry name" value="MTPAP-like_central"/>
    <property type="match status" value="1"/>
</dbReference>
<protein>
    <recommendedName>
        <fullName evidence="7">ADF-H domain-containing protein</fullName>
    </recommendedName>
</protein>
<feature type="compositionally biased region" description="Polar residues" evidence="6">
    <location>
        <begin position="167"/>
        <end position="178"/>
    </location>
</feature>
<feature type="compositionally biased region" description="Polar residues" evidence="6">
    <location>
        <begin position="269"/>
        <end position="295"/>
    </location>
</feature>
<dbReference type="InterPro" id="IPR029006">
    <property type="entry name" value="ADF-H/Gelsolin-like_dom_sf"/>
</dbReference>
<dbReference type="OrthoDB" id="2274644at2759"/>
<dbReference type="InterPro" id="IPR054708">
    <property type="entry name" value="MTPAP-like_central"/>
</dbReference>
<feature type="compositionally biased region" description="Polar residues" evidence="6">
    <location>
        <begin position="1297"/>
        <end position="1313"/>
    </location>
</feature>
<keyword evidence="3" id="KW-0808">Transferase</keyword>
<reference evidence="8 9" key="1">
    <citation type="submission" date="2019-06" db="EMBL/GenBank/DDBJ databases">
        <title>A chromosomal-level reference genome of Carpinus fangiana (Coryloideae, Betulaceae).</title>
        <authorList>
            <person name="Yang X."/>
            <person name="Wang Z."/>
            <person name="Zhang L."/>
            <person name="Hao G."/>
            <person name="Liu J."/>
            <person name="Yang Y."/>
        </authorList>
    </citation>
    <scope>NUCLEOTIDE SEQUENCE [LARGE SCALE GENOMIC DNA]</scope>
    <source>
        <strain evidence="8">Cfa_2016G</strain>
        <tissue evidence="8">Leaf</tissue>
    </source>
</reference>
<dbReference type="Pfam" id="PF00241">
    <property type="entry name" value="Cofilin_ADF"/>
    <property type="match status" value="1"/>
</dbReference>
<sequence length="1716" mass="185782">MNGNVLTIPTRAIHRRVPRIEGGSCGRHDTVCGVHHQRGHAARTLLQPDPHGLLLRPCTCCILDPSRRALHTHPGPSPSPSPAAPCPSAVNCCIFHQQRLRSQLANVTCSLARALTLCRGRPAPSLPPRHSRYFTTACRYPLQSLPKPSLGAVRLSPAARLRRESTPRTPHSLSTKSFLCTRATAKVTPPTQKKGHRRLPSTPSTPHTSRAADSTTPEAHQDTDVKRTLYTPPSGSGAAIAMRSPNVSPHSRQANPSPPSHPRPGIMSYPSNSAPSTPQQLPRDSMRNLRTPSPNSRRRKTSPRSVSSESSRVLPSMRTVSDGCRFQSTQTSRRRMPYNIGSEPLEAEKPFWTMSSDRREQITLQCETLYQKLLPSADSQRRRDALVAKLQRILEEEMPESRIKIDVFGSSGNLLCTSDSDVDVCVTMSGNGMVCSIASILAKRAMDKVTCVHAKSVPIVKIWDPELAMACDLNVNNQVALINTRLVRAYMQIGHSARKLAMLVKHWTQQRVINEASGGTLSSYSWTLLVINFLQVNNILPVITLQGTDGKAKENFSADVEAFKNFGPSSPPPLGDLFYDFFKHYGFDVDFETSVFSVRSGVISSKADSRWSRIANNNRLCVEEPFNNDRNLGNTADDTAMRGLHLEMRNAARSMGNGSVNIEGGVCQLFEFSLSEPKYPIFERPPPQPRPVLTRSRSQAGRGGRGSVNMRGGSRAYDQRNAANSRRASSATAYAGQGPIGLMPPEMWQHMDPYTIQQDLHNLTRHLSHEQERLRLVQQQIMEQRMQQSNLGGSGNRRSYAGPSLPSQPGSPGPQTPSFENGPRTAPLFPSYGNGFRYDTSVPMSQSSSHQGSNSKQSSPMLSEAVPLRRSAQQQIQAPDSPGASQRSRSQPARPGQPGQPMGYPYMQYVAAGHQLIYGNSQQQYPYLVPRYYTDQRGIRYLYMPNAVPREYVGYGINSNSPHAPAGMELSSIPAYEDLQRQGRPRSPVPRDGHAVFSESPARSPSALSSNVDDYHGLQSAPLPVGYVNDRQSVHVSHHDTQGPVIVNGSGLRNSLPAYDVLPPPHTASNENGVAPHIPAAHRNSDGGQRSFADRAAAISRMWPDQQNLTYVDQSDTASSYDDSGSYIGGDTLASSQDLPPVPSLSRPPPGRHVEGSTSGHAAVEHASGDATLSPARLPVDPQPNGQRRSSGNSRPSIPSLDLGVPGRVRDGAPSSTKVLSPVQERRTPSPTSSRRAEPKRNSLPNGKPLPNPIFSPKGKNFSELPTPPTPLPAAGAAGPSTGPAGQPLPTPPLKATPSSRAGGQASTNQWQQAGGRKKKGYGGAVWGVHLLTPGAQKIDIASETLVLAATAAACTPASLAGEIDASSPRYSIYSHADPSTQGSQLLFLYTCPSSSSIKERMLYAASRAITLNVTLPDLGLQISKRLEASSPDEITEDVVLEELGVKAQSLSSLILNGRGAVQITRMAIAAATCLIRLCFAVKADLAKISNPNAEEKAFLLQVLNSPWSPSGLCVPSRGGSLEAGSSFLSAAAASCPRRVSPRNMTASRISSPTGTIQDTRLVAFKSSFTSVILRARVAGTRRAVPAEVEAAVEVDAVTERQRCGLSVLAPQSVAVPRVEISIGVERWNKDPVKMFKHLGHCRRLSIVPDERVGNVVYCADTDPFSRVQTCRDENRLAGAKRPGGIGWVNTQVECWNVATLERLANGGKTDMRWEQ</sequence>
<keyword evidence="9" id="KW-1185">Reference proteome</keyword>
<dbReference type="GO" id="GO:0016779">
    <property type="term" value="F:nucleotidyltransferase activity"/>
    <property type="evidence" value="ECO:0007669"/>
    <property type="project" value="TreeGrafter"/>
</dbReference>
<dbReference type="SUPFAM" id="SSF55753">
    <property type="entry name" value="Actin depolymerizing proteins"/>
    <property type="match status" value="1"/>
</dbReference>
<feature type="compositionally biased region" description="Low complexity" evidence="6">
    <location>
        <begin position="720"/>
        <end position="731"/>
    </location>
</feature>
<feature type="compositionally biased region" description="Polar residues" evidence="6">
    <location>
        <begin position="1001"/>
        <end position="1012"/>
    </location>
</feature>
<feature type="region of interest" description="Disordered" evidence="6">
    <location>
        <begin position="1114"/>
        <end position="1319"/>
    </location>
</feature>
<feature type="compositionally biased region" description="Polar residues" evidence="6">
    <location>
        <begin position="1184"/>
        <end position="1197"/>
    </location>
</feature>
<organism evidence="8 9">
    <name type="scientific">Carpinus fangiana</name>
    <dbReference type="NCBI Taxonomy" id="176857"/>
    <lineage>
        <taxon>Eukaryota</taxon>
        <taxon>Viridiplantae</taxon>
        <taxon>Streptophyta</taxon>
        <taxon>Embryophyta</taxon>
        <taxon>Tracheophyta</taxon>
        <taxon>Spermatophyta</taxon>
        <taxon>Magnoliopsida</taxon>
        <taxon>eudicotyledons</taxon>
        <taxon>Gunneridae</taxon>
        <taxon>Pentapetalae</taxon>
        <taxon>rosids</taxon>
        <taxon>fabids</taxon>
        <taxon>Fagales</taxon>
        <taxon>Betulaceae</taxon>
        <taxon>Carpinus</taxon>
    </lineage>
</organism>
<dbReference type="SMART" id="SM00102">
    <property type="entry name" value="ADF"/>
    <property type="match status" value="1"/>
</dbReference>
<feature type="compositionally biased region" description="Pro residues" evidence="6">
    <location>
        <begin position="1140"/>
        <end position="1151"/>
    </location>
</feature>
<dbReference type="Gene3D" id="3.40.20.10">
    <property type="entry name" value="Severin"/>
    <property type="match status" value="1"/>
</dbReference>
<dbReference type="InterPro" id="IPR002108">
    <property type="entry name" value="ADF-H"/>
</dbReference>
<evidence type="ECO:0000313" key="9">
    <source>
        <dbReference type="Proteomes" id="UP000327013"/>
    </source>
</evidence>
<evidence type="ECO:0000256" key="2">
    <source>
        <dbReference type="ARBA" id="ARBA00001946"/>
    </source>
</evidence>
<gene>
    <name evidence="8" type="ORF">FH972_023719</name>
</gene>
<evidence type="ECO:0000256" key="4">
    <source>
        <dbReference type="ARBA" id="ARBA00022723"/>
    </source>
</evidence>
<feature type="region of interest" description="Disordered" evidence="6">
    <location>
        <begin position="159"/>
        <end position="333"/>
    </location>
</feature>
<feature type="domain" description="ADF-H" evidence="7">
    <location>
        <begin position="1303"/>
        <end position="1445"/>
    </location>
</feature>
<feature type="region of interest" description="Disordered" evidence="6">
    <location>
        <begin position="979"/>
        <end position="1015"/>
    </location>
</feature>
<feature type="compositionally biased region" description="Low complexity" evidence="6">
    <location>
        <begin position="303"/>
        <end position="316"/>
    </location>
</feature>
<dbReference type="SUPFAM" id="SSF81631">
    <property type="entry name" value="PAP/OAS1 substrate-binding domain"/>
    <property type="match status" value="1"/>
</dbReference>
<dbReference type="PANTHER" id="PTHR12271">
    <property type="entry name" value="POLY A POLYMERASE CID PAP -RELATED"/>
    <property type="match status" value="1"/>
</dbReference>
<dbReference type="GO" id="GO:0046872">
    <property type="term" value="F:metal ion binding"/>
    <property type="evidence" value="ECO:0007669"/>
    <property type="project" value="UniProtKB-KW"/>
</dbReference>
<dbReference type="GO" id="GO:0031123">
    <property type="term" value="P:RNA 3'-end processing"/>
    <property type="evidence" value="ECO:0007669"/>
    <property type="project" value="TreeGrafter"/>
</dbReference>
<dbReference type="PANTHER" id="PTHR12271:SF113">
    <property type="entry name" value="POLY(A) RNA POLYMERASE CID11"/>
    <property type="match status" value="1"/>
</dbReference>
<feature type="compositionally biased region" description="Polar residues" evidence="6">
    <location>
        <begin position="245"/>
        <end position="255"/>
    </location>
</feature>
<comment type="cofactor">
    <cofactor evidence="1">
        <name>Mn(2+)</name>
        <dbReference type="ChEBI" id="CHEBI:29035"/>
    </cofactor>
</comment>
<dbReference type="EMBL" id="VIBQ01000014">
    <property type="protein sequence ID" value="KAB8349704.1"/>
    <property type="molecule type" value="Genomic_DNA"/>
</dbReference>
<evidence type="ECO:0000313" key="8">
    <source>
        <dbReference type="EMBL" id="KAB8349704.1"/>
    </source>
</evidence>
<name>A0A5N6KW07_9ROSI</name>
<keyword evidence="4" id="KW-0479">Metal-binding</keyword>